<organism evidence="5">
    <name type="scientific">Streptomyces sp. NBC_00060</name>
    <dbReference type="NCBI Taxonomy" id="2975636"/>
    <lineage>
        <taxon>Bacteria</taxon>
        <taxon>Bacillati</taxon>
        <taxon>Actinomycetota</taxon>
        <taxon>Actinomycetes</taxon>
        <taxon>Kitasatosporales</taxon>
        <taxon>Streptomycetaceae</taxon>
        <taxon>Streptomyces</taxon>
    </lineage>
</organism>
<evidence type="ECO:0000256" key="2">
    <source>
        <dbReference type="ARBA" id="ARBA00022670"/>
    </source>
</evidence>
<evidence type="ECO:0000256" key="3">
    <source>
        <dbReference type="ARBA" id="ARBA00022801"/>
    </source>
</evidence>
<dbReference type="GO" id="GO:0006508">
    <property type="term" value="P:proteolysis"/>
    <property type="evidence" value="ECO:0007669"/>
    <property type="project" value="UniProtKB-KW"/>
</dbReference>
<keyword evidence="2" id="KW-0645">Protease</keyword>
<keyword evidence="4" id="KW-0720">Serine protease</keyword>
<dbReference type="Gene3D" id="3.40.50.880">
    <property type="match status" value="1"/>
</dbReference>
<evidence type="ECO:0000313" key="5">
    <source>
        <dbReference type="EMBL" id="WTU45086.1"/>
    </source>
</evidence>
<gene>
    <name evidence="5" type="ORF">OHV25_38755</name>
</gene>
<dbReference type="InterPro" id="IPR005320">
    <property type="entry name" value="Peptidase_S51"/>
</dbReference>
<name>A0AAU2HCC9_9ACTN</name>
<dbReference type="Pfam" id="PF03575">
    <property type="entry name" value="Peptidase_S51"/>
    <property type="match status" value="1"/>
</dbReference>
<protein>
    <submittedName>
        <fullName evidence="5">Peptidase E</fullName>
    </submittedName>
</protein>
<dbReference type="AlphaFoldDB" id="A0AAU2HCC9"/>
<proteinExistence type="inferred from homology"/>
<accession>A0AAU2HCC9</accession>
<dbReference type="SUPFAM" id="SSF52317">
    <property type="entry name" value="Class I glutamine amidotransferase-like"/>
    <property type="match status" value="1"/>
</dbReference>
<comment type="similarity">
    <text evidence="1">Belongs to the peptidase S51 family.</text>
</comment>
<dbReference type="InterPro" id="IPR029062">
    <property type="entry name" value="Class_I_gatase-like"/>
</dbReference>
<sequence length="213" mass="23205">MRLFLSSWKLGDTPALLDDLAKDARTAAVVGNALDALPVPQRQQATGREVAMLRDRGYRATEIDLRDHFGDAGTLAERLSGFGVVWVHGGNPFVLRLAMALSGADELLTGMLRRDALVYAGWSAGACVLSPSLRGFELVDDPADAVTAYGLPARWDGLGLLDYAFVPHFRSPIPESEPIEHVVERYEREGVPYRVFRDGEVALVDQPSTAASR</sequence>
<dbReference type="PANTHER" id="PTHR20842:SF0">
    <property type="entry name" value="ALPHA-ASPARTYL DIPEPTIDASE"/>
    <property type="match status" value="1"/>
</dbReference>
<reference evidence="5" key="1">
    <citation type="submission" date="2022-10" db="EMBL/GenBank/DDBJ databases">
        <title>The complete genomes of actinobacterial strains from the NBC collection.</title>
        <authorList>
            <person name="Joergensen T.S."/>
            <person name="Alvarez Arevalo M."/>
            <person name="Sterndorff E.B."/>
            <person name="Faurdal D."/>
            <person name="Vuksanovic O."/>
            <person name="Mourched A.-S."/>
            <person name="Charusanti P."/>
            <person name="Shaw S."/>
            <person name="Blin K."/>
            <person name="Weber T."/>
        </authorList>
    </citation>
    <scope>NUCLEOTIDE SEQUENCE</scope>
    <source>
        <strain evidence="5">NBC_00060</strain>
    </source>
</reference>
<evidence type="ECO:0000256" key="4">
    <source>
        <dbReference type="ARBA" id="ARBA00022825"/>
    </source>
</evidence>
<dbReference type="EMBL" id="CP108253">
    <property type="protein sequence ID" value="WTU45086.1"/>
    <property type="molecule type" value="Genomic_DNA"/>
</dbReference>
<evidence type="ECO:0000256" key="1">
    <source>
        <dbReference type="ARBA" id="ARBA00006534"/>
    </source>
</evidence>
<dbReference type="GO" id="GO:0008236">
    <property type="term" value="F:serine-type peptidase activity"/>
    <property type="evidence" value="ECO:0007669"/>
    <property type="project" value="UniProtKB-KW"/>
</dbReference>
<dbReference type="PANTHER" id="PTHR20842">
    <property type="entry name" value="PROTEASE S51 ALPHA-ASPARTYL DIPEPTIDASE"/>
    <property type="match status" value="1"/>
</dbReference>
<keyword evidence="3" id="KW-0378">Hydrolase</keyword>